<feature type="domain" description="C2HC/C3H-type" evidence="6">
    <location>
        <begin position="3"/>
        <end position="32"/>
    </location>
</feature>
<evidence type="ECO:0000256" key="4">
    <source>
        <dbReference type="ARBA" id="ARBA00022833"/>
    </source>
</evidence>
<evidence type="ECO:0000313" key="7">
    <source>
        <dbReference type="EMBL" id="NWX17094.1"/>
    </source>
</evidence>
<dbReference type="OrthoDB" id="265955at2759"/>
<keyword evidence="2" id="KW-0677">Repeat</keyword>
<dbReference type="PROSITE" id="PS52027">
    <property type="entry name" value="ZF_C2HC_C3H"/>
    <property type="match status" value="2"/>
</dbReference>
<feature type="non-terminal residue" evidence="7">
    <location>
        <position position="1"/>
    </location>
</feature>
<evidence type="ECO:0000256" key="2">
    <source>
        <dbReference type="ARBA" id="ARBA00022737"/>
    </source>
</evidence>
<keyword evidence="8" id="KW-1185">Reference proteome</keyword>
<keyword evidence="3 5" id="KW-0863">Zinc-finger</keyword>
<evidence type="ECO:0000256" key="5">
    <source>
        <dbReference type="PROSITE-ProRule" id="PRU01371"/>
    </source>
</evidence>
<name>A0A7K6U2M9_9AVES</name>
<reference evidence="7 8" key="1">
    <citation type="submission" date="2019-09" db="EMBL/GenBank/DDBJ databases">
        <title>Bird 10,000 Genomes (B10K) Project - Family phase.</title>
        <authorList>
            <person name="Zhang G."/>
        </authorList>
    </citation>
    <scope>NUCLEOTIDE SEQUENCE [LARGE SCALE GENOMIC DNA]</scope>
    <source>
        <strain evidence="7">B10K-DU-029-76</strain>
        <tissue evidence="7">Heart</tissue>
    </source>
</reference>
<comment type="caution">
    <text evidence="7">The sequence shown here is derived from an EMBL/GenBank/DDBJ whole genome shotgun (WGS) entry which is preliminary data.</text>
</comment>
<dbReference type="Gene3D" id="3.30.160.60">
    <property type="entry name" value="Classic Zinc Finger"/>
    <property type="match status" value="2"/>
</dbReference>
<proteinExistence type="predicted"/>
<organism evidence="7 8">
    <name type="scientific">Aegotheles bennettii</name>
    <dbReference type="NCBI Taxonomy" id="48278"/>
    <lineage>
        <taxon>Eukaryota</taxon>
        <taxon>Metazoa</taxon>
        <taxon>Chordata</taxon>
        <taxon>Craniata</taxon>
        <taxon>Vertebrata</taxon>
        <taxon>Euteleostomi</taxon>
        <taxon>Archelosauria</taxon>
        <taxon>Archosauria</taxon>
        <taxon>Dinosauria</taxon>
        <taxon>Saurischia</taxon>
        <taxon>Theropoda</taxon>
        <taxon>Coelurosauria</taxon>
        <taxon>Aves</taxon>
        <taxon>Neognathae</taxon>
        <taxon>Neoaves</taxon>
        <taxon>Strisores</taxon>
        <taxon>Caprimulgiformes</taxon>
        <taxon>Aegothelidae</taxon>
        <taxon>Aegotheles</taxon>
    </lineage>
</organism>
<evidence type="ECO:0000256" key="3">
    <source>
        <dbReference type="ARBA" id="ARBA00022771"/>
    </source>
</evidence>
<sequence length="100" mass="11688">RPPAVICYICGREYRTKSISIHEPKCVKKWHQETDMLPKQLRRPESKKSEVSPRKVFYDLDSLNEAAWISAQNQLVLCDICGRTFLPDRLITHQKSCKTK</sequence>
<feature type="non-terminal residue" evidence="7">
    <location>
        <position position="100"/>
    </location>
</feature>
<dbReference type="InterPro" id="IPR049899">
    <property type="entry name" value="Znf_C2HC_C3H"/>
</dbReference>
<keyword evidence="4" id="KW-0862">Zinc</keyword>
<protein>
    <submittedName>
        <fullName evidence="7">ZN474 protein</fullName>
    </submittedName>
</protein>
<evidence type="ECO:0000313" key="8">
    <source>
        <dbReference type="Proteomes" id="UP000559068"/>
    </source>
</evidence>
<evidence type="ECO:0000256" key="1">
    <source>
        <dbReference type="ARBA" id="ARBA00022723"/>
    </source>
</evidence>
<keyword evidence="1" id="KW-0479">Metal-binding</keyword>
<evidence type="ECO:0000259" key="6">
    <source>
        <dbReference type="PROSITE" id="PS52027"/>
    </source>
</evidence>
<dbReference type="InterPro" id="IPR026319">
    <property type="entry name" value="ZC2HC1A/B-like"/>
</dbReference>
<dbReference type="PANTHER" id="PTHR13555">
    <property type="entry name" value="C2H2 ZINC FINGER CGI-62-RELATED"/>
    <property type="match status" value="1"/>
</dbReference>
<feature type="domain" description="C2HC/C3H-type" evidence="6">
    <location>
        <begin position="74"/>
        <end position="100"/>
    </location>
</feature>
<dbReference type="Pfam" id="PF13913">
    <property type="entry name" value="zf-C2HC_2"/>
    <property type="match status" value="2"/>
</dbReference>
<dbReference type="Proteomes" id="UP000559068">
    <property type="component" value="Unassembled WGS sequence"/>
</dbReference>
<dbReference type="GO" id="GO:0008270">
    <property type="term" value="F:zinc ion binding"/>
    <property type="evidence" value="ECO:0007669"/>
    <property type="project" value="UniProtKB-KW"/>
</dbReference>
<dbReference type="EMBL" id="VZRW01006178">
    <property type="protein sequence ID" value="NWX17094.1"/>
    <property type="molecule type" value="Genomic_DNA"/>
</dbReference>
<dbReference type="PANTHER" id="PTHR13555:SF66">
    <property type="entry name" value="ZINC FINGER PROTEIN 474"/>
    <property type="match status" value="1"/>
</dbReference>
<dbReference type="AlphaFoldDB" id="A0A7K6U2M9"/>
<accession>A0A7K6U2M9</accession>
<gene>
    <name evidence="7" type="primary">Znf474</name>
    <name evidence="7" type="ORF">AEGBEN_R08511</name>
</gene>